<reference evidence="11" key="1">
    <citation type="journal article" date="2014" name="Int. J. Syst. Evol. Microbiol.">
        <title>Complete genome sequence of Corynebacterium casei LMG S-19264T (=DSM 44701T), isolated from a smear-ripened cheese.</title>
        <authorList>
            <consortium name="US DOE Joint Genome Institute (JGI-PGF)"/>
            <person name="Walter F."/>
            <person name="Albersmeier A."/>
            <person name="Kalinowski J."/>
            <person name="Ruckert C."/>
        </authorList>
    </citation>
    <scope>NUCLEOTIDE SEQUENCE</scope>
    <source>
        <strain evidence="11">CGMCC 1.12987</strain>
    </source>
</reference>
<dbReference type="InterPro" id="IPR011006">
    <property type="entry name" value="CheY-like_superfamily"/>
</dbReference>
<comment type="caution">
    <text evidence="11">The sequence shown here is derived from an EMBL/GenBank/DDBJ whole genome shotgun (WGS) entry which is preliminary data.</text>
</comment>
<sequence>MWKIALIDDDRQVLKSMKKLIPLEELDAECVVQAMDGQQGLDKILEHQPDIIITDIYMPVMDGLEMIERLRNSGYDGKIIILSGYSDFEYARKALRLNVDDYLSKPVTLQTIQAVLQKTVDELENSALSRIEHDKLKQKLELYEPYVQKQSVKSLLSGPETGKLHSDLWGHVPKLRSYSRFAVMGIELVRTVRVTDISIPDWNLFRFMISNVLQEILNEECPDAVYSEMFSHHAGIILPIPADAEEAAVKERMVLLAKRIISCVNQYLRLQIRIGLGSIRDGHAEIAVSTEEAFHALRARHAAVSQEVEVYIYDPLLQVDVSPVSRPIHIYQQLADFVRQGQEEKARGVIHEAVKDLAQIGIQKPSQLQKVGEEIWTILSYALYDVGMALEEIVPYEAWHKSLSSVTSVEEFGRWLEQMVQQVCGHHGWYENVKHKQAIQFILDYIHDHFSEDITLQDLAEKVFISRNHLSYIFRNVTGETFNTYLTRVRMEKAKSMIVDGGHLIYEVAGKVGYKNVPYFSTLFKKYTGFNPSDLVKRHS</sequence>
<name>A0A917FUL3_9BACL</name>
<evidence type="ECO:0000256" key="7">
    <source>
        <dbReference type="ARBA" id="ARBA00023163"/>
    </source>
</evidence>
<protein>
    <submittedName>
        <fullName evidence="11">AraC family transcriptional regulator</fullName>
    </submittedName>
</protein>
<evidence type="ECO:0000256" key="4">
    <source>
        <dbReference type="ARBA" id="ARBA00023012"/>
    </source>
</evidence>
<comment type="subcellular location">
    <subcellularLocation>
        <location evidence="1">Cytoplasm</location>
    </subcellularLocation>
</comment>
<dbReference type="GO" id="GO:0005737">
    <property type="term" value="C:cytoplasm"/>
    <property type="evidence" value="ECO:0007669"/>
    <property type="project" value="UniProtKB-SubCell"/>
</dbReference>
<evidence type="ECO:0000256" key="3">
    <source>
        <dbReference type="ARBA" id="ARBA00022553"/>
    </source>
</evidence>
<evidence type="ECO:0000259" key="10">
    <source>
        <dbReference type="PROSITE" id="PS50110"/>
    </source>
</evidence>
<dbReference type="SUPFAM" id="SSF52172">
    <property type="entry name" value="CheY-like"/>
    <property type="match status" value="1"/>
</dbReference>
<dbReference type="InterPro" id="IPR051552">
    <property type="entry name" value="HptR"/>
</dbReference>
<evidence type="ECO:0000256" key="5">
    <source>
        <dbReference type="ARBA" id="ARBA00023015"/>
    </source>
</evidence>
<evidence type="ECO:0000256" key="2">
    <source>
        <dbReference type="ARBA" id="ARBA00022490"/>
    </source>
</evidence>
<dbReference type="InterPro" id="IPR001789">
    <property type="entry name" value="Sig_transdc_resp-reg_receiver"/>
</dbReference>
<dbReference type="EMBL" id="BMGR01000005">
    <property type="protein sequence ID" value="GGG02802.1"/>
    <property type="molecule type" value="Genomic_DNA"/>
</dbReference>
<dbReference type="GO" id="GO:0000160">
    <property type="term" value="P:phosphorelay signal transduction system"/>
    <property type="evidence" value="ECO:0007669"/>
    <property type="project" value="UniProtKB-KW"/>
</dbReference>
<dbReference type="PROSITE" id="PS01124">
    <property type="entry name" value="HTH_ARAC_FAMILY_2"/>
    <property type="match status" value="1"/>
</dbReference>
<dbReference type="Gene3D" id="1.10.10.60">
    <property type="entry name" value="Homeodomain-like"/>
    <property type="match status" value="2"/>
</dbReference>
<evidence type="ECO:0000313" key="12">
    <source>
        <dbReference type="Proteomes" id="UP000644756"/>
    </source>
</evidence>
<reference evidence="11" key="2">
    <citation type="submission" date="2020-09" db="EMBL/GenBank/DDBJ databases">
        <authorList>
            <person name="Sun Q."/>
            <person name="Zhou Y."/>
        </authorList>
    </citation>
    <scope>NUCLEOTIDE SEQUENCE</scope>
    <source>
        <strain evidence="11">CGMCC 1.12987</strain>
    </source>
</reference>
<dbReference type="SMART" id="SM00342">
    <property type="entry name" value="HTH_ARAC"/>
    <property type="match status" value="1"/>
</dbReference>
<dbReference type="Proteomes" id="UP000644756">
    <property type="component" value="Unassembled WGS sequence"/>
</dbReference>
<evidence type="ECO:0000256" key="1">
    <source>
        <dbReference type="ARBA" id="ARBA00004496"/>
    </source>
</evidence>
<dbReference type="GO" id="GO:0003700">
    <property type="term" value="F:DNA-binding transcription factor activity"/>
    <property type="evidence" value="ECO:0007669"/>
    <property type="project" value="InterPro"/>
</dbReference>
<proteinExistence type="predicted"/>
<dbReference type="SUPFAM" id="SSF46689">
    <property type="entry name" value="Homeodomain-like"/>
    <property type="match status" value="2"/>
</dbReference>
<feature type="domain" description="HTH araC/xylS-type" evidence="9">
    <location>
        <begin position="440"/>
        <end position="538"/>
    </location>
</feature>
<dbReference type="PANTHER" id="PTHR42713">
    <property type="entry name" value="HISTIDINE KINASE-RELATED"/>
    <property type="match status" value="1"/>
</dbReference>
<dbReference type="AlphaFoldDB" id="A0A917FUL3"/>
<keyword evidence="6" id="KW-0238">DNA-binding</keyword>
<gene>
    <name evidence="11" type="ORF">GCM10010916_19870</name>
</gene>
<dbReference type="RefSeq" id="WP_188530888.1">
    <property type="nucleotide sequence ID" value="NZ_BMGR01000005.1"/>
</dbReference>
<dbReference type="PROSITE" id="PS50110">
    <property type="entry name" value="RESPONSE_REGULATORY"/>
    <property type="match status" value="1"/>
</dbReference>
<evidence type="ECO:0000256" key="8">
    <source>
        <dbReference type="PROSITE-ProRule" id="PRU00169"/>
    </source>
</evidence>
<dbReference type="PANTHER" id="PTHR42713:SF3">
    <property type="entry name" value="TRANSCRIPTIONAL REGULATORY PROTEIN HPTR"/>
    <property type="match status" value="1"/>
</dbReference>
<feature type="modified residue" description="4-aspartylphosphate" evidence="8">
    <location>
        <position position="55"/>
    </location>
</feature>
<dbReference type="Pfam" id="PF00072">
    <property type="entry name" value="Response_reg"/>
    <property type="match status" value="1"/>
</dbReference>
<dbReference type="Pfam" id="PF12833">
    <property type="entry name" value="HTH_18"/>
    <property type="match status" value="1"/>
</dbReference>
<evidence type="ECO:0000259" key="9">
    <source>
        <dbReference type="PROSITE" id="PS01124"/>
    </source>
</evidence>
<keyword evidence="7" id="KW-0804">Transcription</keyword>
<keyword evidence="5" id="KW-0805">Transcription regulation</keyword>
<dbReference type="CDD" id="cd17536">
    <property type="entry name" value="REC_YesN-like"/>
    <property type="match status" value="1"/>
</dbReference>
<evidence type="ECO:0000313" key="11">
    <source>
        <dbReference type="EMBL" id="GGG02802.1"/>
    </source>
</evidence>
<dbReference type="GO" id="GO:0043565">
    <property type="term" value="F:sequence-specific DNA binding"/>
    <property type="evidence" value="ECO:0007669"/>
    <property type="project" value="InterPro"/>
</dbReference>
<dbReference type="Gene3D" id="3.40.50.2300">
    <property type="match status" value="1"/>
</dbReference>
<keyword evidence="12" id="KW-1185">Reference proteome</keyword>
<organism evidence="11 12">
    <name type="scientific">Paenibacillus abyssi</name>
    <dbReference type="NCBI Taxonomy" id="1340531"/>
    <lineage>
        <taxon>Bacteria</taxon>
        <taxon>Bacillati</taxon>
        <taxon>Bacillota</taxon>
        <taxon>Bacilli</taxon>
        <taxon>Bacillales</taxon>
        <taxon>Paenibacillaceae</taxon>
        <taxon>Paenibacillus</taxon>
    </lineage>
</organism>
<accession>A0A917FUL3</accession>
<dbReference type="SMART" id="SM00448">
    <property type="entry name" value="REC"/>
    <property type="match status" value="1"/>
</dbReference>
<dbReference type="InterPro" id="IPR018060">
    <property type="entry name" value="HTH_AraC"/>
</dbReference>
<keyword evidence="2" id="KW-0963">Cytoplasm</keyword>
<keyword evidence="3 8" id="KW-0597">Phosphoprotein</keyword>
<dbReference type="InterPro" id="IPR009057">
    <property type="entry name" value="Homeodomain-like_sf"/>
</dbReference>
<feature type="domain" description="Response regulatory" evidence="10">
    <location>
        <begin position="3"/>
        <end position="120"/>
    </location>
</feature>
<keyword evidence="4" id="KW-0902">Two-component regulatory system</keyword>
<evidence type="ECO:0000256" key="6">
    <source>
        <dbReference type="ARBA" id="ARBA00023125"/>
    </source>
</evidence>